<proteinExistence type="predicted"/>
<evidence type="ECO:0000313" key="1">
    <source>
        <dbReference type="EMBL" id="ASO04101.1"/>
    </source>
</evidence>
<protein>
    <submittedName>
        <fullName evidence="1">Uncharacterized protein</fullName>
    </submittedName>
</protein>
<organism evidence="1 2">
    <name type="scientific">Arenibacter algicola</name>
    <dbReference type="NCBI Taxonomy" id="616991"/>
    <lineage>
        <taxon>Bacteria</taxon>
        <taxon>Pseudomonadati</taxon>
        <taxon>Bacteroidota</taxon>
        <taxon>Flavobacteriia</taxon>
        <taxon>Flavobacteriales</taxon>
        <taxon>Flavobacteriaceae</taxon>
        <taxon>Arenibacter</taxon>
    </lineage>
</organism>
<dbReference type="EMBL" id="CP022515">
    <property type="protein sequence ID" value="ASO04101.1"/>
    <property type="molecule type" value="Genomic_DNA"/>
</dbReference>
<gene>
    <name evidence="1" type="ORF">AREALGSMS7_00614</name>
</gene>
<dbReference type="Proteomes" id="UP000204551">
    <property type="component" value="Chromosome"/>
</dbReference>
<dbReference type="RefSeq" id="WP_093977206.1">
    <property type="nucleotide sequence ID" value="NZ_CP022515.1"/>
</dbReference>
<name>A0A221UT63_9FLAO</name>
<accession>A0A221UT63</accession>
<sequence>MEHTYIAREQDKNIIADYKKRFEAETLEALVESYNRQVKCGIVGVHQQALYLIALKKEFKERLKESPVYLLQHILGLVGPIEVVDGNIGIKGIKLQGKPVCRQRQALILIIGIDPRAEVLNLDPAEKGRISSTFNFQCVILTSQN</sequence>
<dbReference type="AlphaFoldDB" id="A0A221UT63"/>
<reference evidence="1 2" key="1">
    <citation type="submission" date="2017-07" db="EMBL/GenBank/DDBJ databases">
        <title>Genome Sequence of Arenibacter algicola Strain SMS7 Isolated from a culture of the Diatom Skeletonema marinoi.</title>
        <authorList>
            <person name="Topel M."/>
            <person name="Pinder M.I.M."/>
            <person name="Johansson O.N."/>
            <person name="Kourtchenko O."/>
            <person name="Godhe A."/>
            <person name="Clarke A.K."/>
        </authorList>
    </citation>
    <scope>NUCLEOTIDE SEQUENCE [LARGE SCALE GENOMIC DNA]</scope>
    <source>
        <strain evidence="1 2">SMS7</strain>
    </source>
</reference>
<evidence type="ECO:0000313" key="2">
    <source>
        <dbReference type="Proteomes" id="UP000204551"/>
    </source>
</evidence>
<dbReference type="KEGG" id="aalg:AREALGSMS7_00614"/>